<dbReference type="GO" id="GO:0032259">
    <property type="term" value="P:methylation"/>
    <property type="evidence" value="ECO:0007669"/>
    <property type="project" value="UniProtKB-KW"/>
</dbReference>
<evidence type="ECO:0000256" key="2">
    <source>
        <dbReference type="ARBA" id="ARBA00022679"/>
    </source>
</evidence>
<accession>A0AAD5Q3I0</accession>
<dbReference type="GO" id="GO:0008173">
    <property type="term" value="F:RNA methyltransferase activity"/>
    <property type="evidence" value="ECO:0007669"/>
    <property type="project" value="InterPro"/>
</dbReference>
<evidence type="ECO:0000256" key="4">
    <source>
        <dbReference type="PROSITE-ProRule" id="PRU01024"/>
    </source>
</evidence>
<dbReference type="Proteomes" id="UP001209570">
    <property type="component" value="Unassembled WGS sequence"/>
</dbReference>
<dbReference type="GO" id="GO:0006396">
    <property type="term" value="P:RNA processing"/>
    <property type="evidence" value="ECO:0007669"/>
    <property type="project" value="InterPro"/>
</dbReference>
<dbReference type="AlphaFoldDB" id="A0AAD5Q3I0"/>
<dbReference type="InterPro" id="IPR012340">
    <property type="entry name" value="NA-bd_OB-fold"/>
</dbReference>
<dbReference type="EMBL" id="JAKCXM010000416">
    <property type="protein sequence ID" value="KAJ0394352.1"/>
    <property type="molecule type" value="Genomic_DNA"/>
</dbReference>
<dbReference type="Gene3D" id="2.40.50.140">
    <property type="entry name" value="Nucleic acid-binding proteins"/>
    <property type="match status" value="1"/>
</dbReference>
<dbReference type="PANTHER" id="PTHR11061:SF30">
    <property type="entry name" value="TRNA (URACIL(54)-C(5))-METHYLTRANSFERASE"/>
    <property type="match status" value="1"/>
</dbReference>
<evidence type="ECO:0000313" key="6">
    <source>
        <dbReference type="EMBL" id="KAJ0394352.1"/>
    </source>
</evidence>
<evidence type="ECO:0008006" key="8">
    <source>
        <dbReference type="Google" id="ProtNLM"/>
    </source>
</evidence>
<reference evidence="6" key="1">
    <citation type="submission" date="2021-12" db="EMBL/GenBank/DDBJ databases">
        <title>Prjna785345.</title>
        <authorList>
            <person name="Rujirawat T."/>
            <person name="Krajaejun T."/>
        </authorList>
    </citation>
    <scope>NUCLEOTIDE SEQUENCE</scope>
    <source>
        <strain evidence="6">Pi057C3</strain>
    </source>
</reference>
<sequence length="581" mass="65836">MWRPAHRHAVRAATLRRLFSGRDEARDAVKRKIRATITALDEDGDAIGVSPDAPAHVRVPFAVPGDELNVDVWIRDLTSPRAASSPLFAELQEILTPSADRVDGRCDKFFGVCGGCKHQNVRYERQLAEKQRRIEELFASWPSPLEIRDIIGVSTTIEQYNYRNKMEFTCSTGRWLLESDKAGALEAGALEVSDSENAPLPTFTLGLFPVSSVGTRRARAQKKRRAGRRAQWNSRILSIDECALQDEACNRLLARVGELCESLGITAYDFHTHDGFLKNVVLRRGQVHDTSSSSSSSGRQEIMLAFLTTTLQDAEQQQRLDQLVATIVAESNTSEDSTSQLVSVIQRVDEEARRHRQSDQDKESEETRERVLHGDTFFHDSILGHRFQISFDAFFQPNSAQATKLYHEIERRLESRDGKRPVVWDLFCGVGSIGICLGPHVERLVGFELVDSAVHMARRNAALNGYSSDRMQFHRLDLSNHWRDVETQLLERFHDPETRPDVIILDPPRAGLHKKLVALLKEQLPVPEICYVSCNPVTQRRDLDLFCDSSDVASYTVEFLQPVDMLPHTPHIETIAWLRRR</sequence>
<evidence type="ECO:0000313" key="7">
    <source>
        <dbReference type="Proteomes" id="UP001209570"/>
    </source>
</evidence>
<dbReference type="PROSITE" id="PS51687">
    <property type="entry name" value="SAM_MT_RNA_M5U"/>
    <property type="match status" value="1"/>
</dbReference>
<dbReference type="Pfam" id="PF05958">
    <property type="entry name" value="tRNA_U5-meth_tr"/>
    <property type="match status" value="1"/>
</dbReference>
<protein>
    <recommendedName>
        <fullName evidence="8">RNA methyltransferase</fullName>
    </recommendedName>
</protein>
<evidence type="ECO:0000256" key="1">
    <source>
        <dbReference type="ARBA" id="ARBA00022603"/>
    </source>
</evidence>
<dbReference type="Gene3D" id="3.40.50.150">
    <property type="entry name" value="Vaccinia Virus protein VP39"/>
    <property type="match status" value="2"/>
</dbReference>
<keyword evidence="1 4" id="KW-0489">Methyltransferase</keyword>
<dbReference type="CDD" id="cd02440">
    <property type="entry name" value="AdoMet_MTases"/>
    <property type="match status" value="1"/>
</dbReference>
<dbReference type="Gene3D" id="2.40.50.1070">
    <property type="match status" value="1"/>
</dbReference>
<dbReference type="InterPro" id="IPR029063">
    <property type="entry name" value="SAM-dependent_MTases_sf"/>
</dbReference>
<keyword evidence="7" id="KW-1185">Reference proteome</keyword>
<dbReference type="PROSITE" id="PS01230">
    <property type="entry name" value="TRMA_1"/>
    <property type="match status" value="1"/>
</dbReference>
<evidence type="ECO:0000256" key="5">
    <source>
        <dbReference type="PROSITE-ProRule" id="PRU10015"/>
    </source>
</evidence>
<dbReference type="SUPFAM" id="SSF53335">
    <property type="entry name" value="S-adenosyl-L-methionine-dependent methyltransferases"/>
    <property type="match status" value="2"/>
</dbReference>
<evidence type="ECO:0000256" key="3">
    <source>
        <dbReference type="ARBA" id="ARBA00022691"/>
    </source>
</evidence>
<dbReference type="InterPro" id="IPR030390">
    <property type="entry name" value="MeTrfase_TrmA_AS"/>
</dbReference>
<organism evidence="6 7">
    <name type="scientific">Pythium insidiosum</name>
    <name type="common">Pythiosis disease agent</name>
    <dbReference type="NCBI Taxonomy" id="114742"/>
    <lineage>
        <taxon>Eukaryota</taxon>
        <taxon>Sar</taxon>
        <taxon>Stramenopiles</taxon>
        <taxon>Oomycota</taxon>
        <taxon>Peronosporomycetes</taxon>
        <taxon>Pythiales</taxon>
        <taxon>Pythiaceae</taxon>
        <taxon>Pythium</taxon>
    </lineage>
</organism>
<feature type="binding site" evidence="4">
    <location>
        <position position="448"/>
    </location>
    <ligand>
        <name>S-adenosyl-L-methionine</name>
        <dbReference type="ChEBI" id="CHEBI:59789"/>
    </ligand>
</feature>
<feature type="binding site" evidence="4">
    <location>
        <position position="396"/>
    </location>
    <ligand>
        <name>S-adenosyl-L-methionine</name>
        <dbReference type="ChEBI" id="CHEBI:59789"/>
    </ligand>
</feature>
<feature type="active site" description="Nucleophile" evidence="4">
    <location>
        <position position="534"/>
    </location>
</feature>
<keyword evidence="2 4" id="KW-0808">Transferase</keyword>
<comment type="similarity">
    <text evidence="4">Belongs to the class I-like SAM-binding methyltransferase superfamily. RNA M5U methyltransferase family.</text>
</comment>
<feature type="binding site" evidence="4">
    <location>
        <position position="506"/>
    </location>
    <ligand>
        <name>S-adenosyl-L-methionine</name>
        <dbReference type="ChEBI" id="CHEBI:59789"/>
    </ligand>
</feature>
<gene>
    <name evidence="6" type="ORF">P43SY_006833</name>
</gene>
<feature type="active site" evidence="5">
    <location>
        <position position="534"/>
    </location>
</feature>
<proteinExistence type="inferred from homology"/>
<dbReference type="InterPro" id="IPR010280">
    <property type="entry name" value="U5_MeTrfase_fam"/>
</dbReference>
<name>A0AAD5Q3I0_PYTIN</name>
<keyword evidence="3 4" id="KW-0949">S-adenosyl-L-methionine</keyword>
<dbReference type="PANTHER" id="PTHR11061">
    <property type="entry name" value="RNA M5U METHYLTRANSFERASE"/>
    <property type="match status" value="1"/>
</dbReference>
<feature type="binding site" evidence="4">
    <location>
        <position position="427"/>
    </location>
    <ligand>
        <name>S-adenosyl-L-methionine</name>
        <dbReference type="ChEBI" id="CHEBI:59789"/>
    </ligand>
</feature>
<comment type="caution">
    <text evidence="6">The sequence shown here is derived from an EMBL/GenBank/DDBJ whole genome shotgun (WGS) entry which is preliminary data.</text>
</comment>